<feature type="binding site" evidence="7">
    <location>
        <position position="287"/>
    </location>
    <ligand>
        <name>ATP</name>
        <dbReference type="ChEBI" id="CHEBI:30616"/>
    </ligand>
</feature>
<dbReference type="PRINTS" id="PR00477">
    <property type="entry name" value="PHGLYCKINASE"/>
</dbReference>
<dbReference type="EMBL" id="MHCX01000043">
    <property type="protein sequence ID" value="OGY28797.1"/>
    <property type="molecule type" value="Genomic_DNA"/>
</dbReference>
<evidence type="ECO:0000256" key="6">
    <source>
        <dbReference type="ARBA" id="ARBA00022840"/>
    </source>
</evidence>
<comment type="caution">
    <text evidence="9">The sequence shown here is derived from an EMBL/GenBank/DDBJ whole genome shotgun (WGS) entry which is preliminary data.</text>
</comment>
<feature type="binding site" evidence="7">
    <location>
        <position position="195"/>
    </location>
    <ligand>
        <name>ATP</name>
        <dbReference type="ChEBI" id="CHEBI:30616"/>
    </ligand>
</feature>
<dbReference type="PANTHER" id="PTHR11406:SF23">
    <property type="entry name" value="PHOSPHOGLYCERATE KINASE 1, CHLOROPLASTIC-RELATED"/>
    <property type="match status" value="1"/>
</dbReference>
<evidence type="ECO:0000313" key="9">
    <source>
        <dbReference type="EMBL" id="OGY28797.1"/>
    </source>
</evidence>
<dbReference type="GO" id="GO:0005524">
    <property type="term" value="F:ATP binding"/>
    <property type="evidence" value="ECO:0007669"/>
    <property type="project" value="UniProtKB-KW"/>
</dbReference>
<evidence type="ECO:0000256" key="7">
    <source>
        <dbReference type="PIRSR" id="PIRSR000724-2"/>
    </source>
</evidence>
<dbReference type="SUPFAM" id="SSF53748">
    <property type="entry name" value="Phosphoglycerate kinase"/>
    <property type="match status" value="1"/>
</dbReference>
<gene>
    <name evidence="9" type="ORF">A3J50_03555</name>
</gene>
<accession>A0A1G1WNL9</accession>
<dbReference type="PANTHER" id="PTHR11406">
    <property type="entry name" value="PHOSPHOGLYCERATE KINASE"/>
    <property type="match status" value="1"/>
</dbReference>
<dbReference type="Proteomes" id="UP000177821">
    <property type="component" value="Unassembled WGS sequence"/>
</dbReference>
<dbReference type="GO" id="GO:0005829">
    <property type="term" value="C:cytosol"/>
    <property type="evidence" value="ECO:0007669"/>
    <property type="project" value="TreeGrafter"/>
</dbReference>
<evidence type="ECO:0000256" key="5">
    <source>
        <dbReference type="ARBA" id="ARBA00022777"/>
    </source>
</evidence>
<evidence type="ECO:0000256" key="8">
    <source>
        <dbReference type="RuleBase" id="RU000532"/>
    </source>
</evidence>
<comment type="catalytic activity">
    <reaction evidence="1 8">
        <text>(2R)-3-phosphoglycerate + ATP = (2R)-3-phospho-glyceroyl phosphate + ADP</text>
        <dbReference type="Rhea" id="RHEA:14801"/>
        <dbReference type="ChEBI" id="CHEBI:30616"/>
        <dbReference type="ChEBI" id="CHEBI:57604"/>
        <dbReference type="ChEBI" id="CHEBI:58272"/>
        <dbReference type="ChEBI" id="CHEBI:456216"/>
        <dbReference type="EC" id="2.7.2.3"/>
    </reaction>
</comment>
<keyword evidence="4" id="KW-0547">Nucleotide-binding</keyword>
<dbReference type="AlphaFoldDB" id="A0A1G1WNL9"/>
<protein>
    <recommendedName>
        <fullName evidence="2 8">Phosphoglycerate kinase</fullName>
        <ecNumber evidence="2 8">2.7.2.3</ecNumber>
    </recommendedName>
</protein>
<dbReference type="InterPro" id="IPR015824">
    <property type="entry name" value="Phosphoglycerate_kinase_N"/>
</dbReference>
<dbReference type="GO" id="GO:0043531">
    <property type="term" value="F:ADP binding"/>
    <property type="evidence" value="ECO:0007669"/>
    <property type="project" value="TreeGrafter"/>
</dbReference>
<dbReference type="EC" id="2.7.2.3" evidence="2 8"/>
<dbReference type="GO" id="GO:0004618">
    <property type="term" value="F:phosphoglycerate kinase activity"/>
    <property type="evidence" value="ECO:0007669"/>
    <property type="project" value="UniProtKB-EC"/>
</dbReference>
<keyword evidence="6 7" id="KW-0067">ATP-binding</keyword>
<keyword evidence="3 8" id="KW-0808">Transferase</keyword>
<evidence type="ECO:0000256" key="3">
    <source>
        <dbReference type="ARBA" id="ARBA00022679"/>
    </source>
</evidence>
<evidence type="ECO:0000313" key="10">
    <source>
        <dbReference type="Proteomes" id="UP000177821"/>
    </source>
</evidence>
<organism evidence="9 10">
    <name type="scientific">Candidatus Woykebacteria bacterium RIFCSPHIGHO2_02_FULL_43_16b</name>
    <dbReference type="NCBI Taxonomy" id="1802601"/>
    <lineage>
        <taxon>Bacteria</taxon>
        <taxon>Candidatus Woykeibacteriota</taxon>
    </lineage>
</organism>
<dbReference type="GO" id="GO:0006094">
    <property type="term" value="P:gluconeogenesis"/>
    <property type="evidence" value="ECO:0007669"/>
    <property type="project" value="TreeGrafter"/>
</dbReference>
<dbReference type="InterPro" id="IPR001576">
    <property type="entry name" value="Phosphoglycerate_kinase"/>
</dbReference>
<dbReference type="Gene3D" id="3.40.50.1260">
    <property type="entry name" value="Phosphoglycerate kinase, N-terminal domain"/>
    <property type="match status" value="3"/>
</dbReference>
<evidence type="ECO:0000256" key="1">
    <source>
        <dbReference type="ARBA" id="ARBA00000642"/>
    </source>
</evidence>
<reference evidence="9 10" key="1">
    <citation type="journal article" date="2016" name="Nat. Commun.">
        <title>Thousands of microbial genomes shed light on interconnected biogeochemical processes in an aquifer system.</title>
        <authorList>
            <person name="Anantharaman K."/>
            <person name="Brown C.T."/>
            <person name="Hug L.A."/>
            <person name="Sharon I."/>
            <person name="Castelle C.J."/>
            <person name="Probst A.J."/>
            <person name="Thomas B.C."/>
            <person name="Singh A."/>
            <person name="Wilkins M.J."/>
            <person name="Karaoz U."/>
            <person name="Brodie E.L."/>
            <person name="Williams K.H."/>
            <person name="Hubbard S.S."/>
            <person name="Banfield J.F."/>
        </authorList>
    </citation>
    <scope>NUCLEOTIDE SEQUENCE [LARGE SCALE GENOMIC DNA]</scope>
</reference>
<dbReference type="InterPro" id="IPR036043">
    <property type="entry name" value="Phosphoglycerate_kinase_sf"/>
</dbReference>
<sequence length="358" mass="39786">MRSLKDFNLAPQIVLVRLDLDLKDKELADLSHPRLVRILPTLKFLLERRNKVIVIAHRGRPENREQSLSLAPFKDIFSALLDQKVAFCASYQKAEISNLLENNQLVILENLRFDPREEENNPEFAAMLASLADVYVFEAFGMSHRAHASVVGVPKLLETYPGFNLEKEVVVLTKIKNDPPRPFAVLIGGEKLETKMPTIESFVSLADFVLVGGKLIEEDLPQSNKIVPIVDVITADKQGEKFINVRQESYASQSPILDLGQGTITAFKRKLALARCIVWNGPLGLCEDSRFAGATRELALAITQSGAFSVVGGGETLEFVVENGLLDKFDHVSLGGGAMLEFFTQERLPALETLEWKS</sequence>
<keyword evidence="5 8" id="KW-0418">Kinase</keyword>
<dbReference type="Pfam" id="PF00162">
    <property type="entry name" value="PGK"/>
    <property type="match status" value="2"/>
</dbReference>
<name>A0A1G1WNL9_9BACT</name>
<dbReference type="GO" id="GO:0006096">
    <property type="term" value="P:glycolytic process"/>
    <property type="evidence" value="ECO:0007669"/>
    <property type="project" value="InterPro"/>
</dbReference>
<proteinExistence type="inferred from homology"/>
<evidence type="ECO:0000256" key="2">
    <source>
        <dbReference type="ARBA" id="ARBA00013061"/>
    </source>
</evidence>
<comment type="similarity">
    <text evidence="8">Belongs to the phosphoglycerate kinase family.</text>
</comment>
<evidence type="ECO:0000256" key="4">
    <source>
        <dbReference type="ARBA" id="ARBA00022741"/>
    </source>
</evidence>
<dbReference type="PIRSF" id="PIRSF000724">
    <property type="entry name" value="Pgk"/>
    <property type="match status" value="1"/>
</dbReference>